<dbReference type="Proteomes" id="UP000694865">
    <property type="component" value="Unplaced"/>
</dbReference>
<reference evidence="3" key="1">
    <citation type="submission" date="2025-08" db="UniProtKB">
        <authorList>
            <consortium name="RefSeq"/>
        </authorList>
    </citation>
    <scope>IDENTIFICATION</scope>
    <source>
        <tissue evidence="3">Testes</tissue>
    </source>
</reference>
<evidence type="ECO:0000256" key="1">
    <source>
        <dbReference type="SAM" id="MobiDB-lite"/>
    </source>
</evidence>
<sequence>MEAQSAGADSGKTPLAVDMAAQSDGADSVMAPLAVDMAAQNADADSAKDPLAVDMTAQNAVADGGDSPLAVDMAAQSAGADSGKSEHMLEESMDSSDQFSESVNSCAEFTQSTDKDSGNSSVESVSHTDVSAKAFEDISLSSSKTSLQSILPAKKHGLFCRVRKCLRPSCISTTKHRTPDTREIFAESSNSHKADQSIKNKNQRKSPSLKKRIHRFFKKSRTSVSLEESVENNVESTTDSVTL</sequence>
<name>A0ABM0MCB4_SACKO</name>
<feature type="region of interest" description="Disordered" evidence="1">
    <location>
        <begin position="187"/>
        <end position="211"/>
    </location>
</feature>
<dbReference type="GeneID" id="102809300"/>
<organism evidence="2 3">
    <name type="scientific">Saccoglossus kowalevskii</name>
    <name type="common">Acorn worm</name>
    <dbReference type="NCBI Taxonomy" id="10224"/>
    <lineage>
        <taxon>Eukaryota</taxon>
        <taxon>Metazoa</taxon>
        <taxon>Hemichordata</taxon>
        <taxon>Enteropneusta</taxon>
        <taxon>Harrimaniidae</taxon>
        <taxon>Saccoglossus</taxon>
    </lineage>
</organism>
<accession>A0ABM0MCB4</accession>
<feature type="compositionally biased region" description="Polar residues" evidence="1">
    <location>
        <begin position="95"/>
        <end position="125"/>
    </location>
</feature>
<gene>
    <name evidence="3" type="primary">LOC102809300</name>
</gene>
<evidence type="ECO:0000313" key="2">
    <source>
        <dbReference type="Proteomes" id="UP000694865"/>
    </source>
</evidence>
<feature type="compositionally biased region" description="Basic residues" evidence="1">
    <location>
        <begin position="201"/>
        <end position="211"/>
    </location>
</feature>
<feature type="compositionally biased region" description="Basic and acidic residues" evidence="1">
    <location>
        <begin position="187"/>
        <end position="198"/>
    </location>
</feature>
<evidence type="ECO:0000313" key="3">
    <source>
        <dbReference type="RefSeq" id="XP_006817655.1"/>
    </source>
</evidence>
<proteinExistence type="predicted"/>
<dbReference type="RefSeq" id="XP_006817655.1">
    <property type="nucleotide sequence ID" value="XM_006817592.1"/>
</dbReference>
<protein>
    <submittedName>
        <fullName evidence="3">LisH domain-containing protein C1711.05-like</fullName>
    </submittedName>
</protein>
<feature type="region of interest" description="Disordered" evidence="1">
    <location>
        <begin position="75"/>
        <end position="125"/>
    </location>
</feature>
<keyword evidence="2" id="KW-1185">Reference proteome</keyword>